<evidence type="ECO:0000256" key="4">
    <source>
        <dbReference type="ARBA" id="ARBA00023163"/>
    </source>
</evidence>
<dbReference type="InParanoid" id="A0A1S3BEN2"/>
<organism evidence="9 10">
    <name type="scientific">Cucumis melo</name>
    <name type="common">Muskmelon</name>
    <dbReference type="NCBI Taxonomy" id="3656"/>
    <lineage>
        <taxon>Eukaryota</taxon>
        <taxon>Viridiplantae</taxon>
        <taxon>Streptophyta</taxon>
        <taxon>Embryophyta</taxon>
        <taxon>Tracheophyta</taxon>
        <taxon>Spermatophyta</taxon>
        <taxon>Magnoliopsida</taxon>
        <taxon>eudicotyledons</taxon>
        <taxon>Gunneridae</taxon>
        <taxon>Pentapetalae</taxon>
        <taxon>rosids</taxon>
        <taxon>fabids</taxon>
        <taxon>Cucurbitales</taxon>
        <taxon>Cucurbitaceae</taxon>
        <taxon>Benincaseae</taxon>
        <taxon>Cucumis</taxon>
    </lineage>
</organism>
<dbReference type="AlphaFoldDB" id="A0A1S3BEN2"/>
<dbReference type="eggNOG" id="ENOG502QS1Y">
    <property type="taxonomic scope" value="Eukaryota"/>
</dbReference>
<dbReference type="RefSeq" id="XP_008445912.1">
    <property type="nucleotide sequence ID" value="XM_008447690.1"/>
</dbReference>
<dbReference type="GeneID" id="103488791"/>
<dbReference type="KEGG" id="cmo:103488791"/>
<dbReference type="Gramene" id="MELO3C002038.2.1">
    <property type="protein sequence ID" value="MELO3C002038.2.1"/>
    <property type="gene ID" value="MELO3C002038.2"/>
</dbReference>
<accession>A0A1S3BEN2</accession>
<gene>
    <name evidence="10" type="primary">LOC103488791</name>
    <name evidence="8" type="synonym">103488791</name>
</gene>
<reference evidence="10" key="2">
    <citation type="submission" date="2025-04" db="UniProtKB">
        <authorList>
            <consortium name="RefSeq"/>
        </authorList>
    </citation>
    <scope>IDENTIFICATION</scope>
</reference>
<sequence>MISKLKEDGAHDEAKQMEGKRKKARTCSRQGQFLRGNPRIFRVSPFFGGKDRHSKVCTIKGLRDRRIRLSIPTAIQLYDLQNKLGLSQPSKVIDWLIDVTRFEIDKLPPLHFPKDFDPNASILHHSDIGGDAALMKAKNEETDQTLLVQTNDINGDSSHFEPPSFPFPFMYQTNSSPFSF</sequence>
<evidence type="ECO:0000256" key="2">
    <source>
        <dbReference type="ARBA" id="ARBA00023015"/>
    </source>
</evidence>
<evidence type="ECO:0000313" key="8">
    <source>
        <dbReference type="EnsemblPlants" id="MELO3C002038.2.1"/>
    </source>
</evidence>
<dbReference type="GO" id="GO:0005634">
    <property type="term" value="C:nucleus"/>
    <property type="evidence" value="ECO:0007669"/>
    <property type="project" value="UniProtKB-SubCell"/>
</dbReference>
<dbReference type="PANTHER" id="PTHR31072:SF268">
    <property type="entry name" value="TCP DOMAIN-CONTAINING PROTEIN"/>
    <property type="match status" value="1"/>
</dbReference>
<keyword evidence="9" id="KW-1185">Reference proteome</keyword>
<evidence type="ECO:0000256" key="3">
    <source>
        <dbReference type="ARBA" id="ARBA00023125"/>
    </source>
</evidence>
<evidence type="ECO:0000259" key="7">
    <source>
        <dbReference type="PROSITE" id="PS51369"/>
    </source>
</evidence>
<keyword evidence="5" id="KW-0539">Nucleus</keyword>
<keyword evidence="4" id="KW-0804">Transcription</keyword>
<dbReference type="GO" id="GO:0003700">
    <property type="term" value="F:DNA-binding transcription factor activity"/>
    <property type="evidence" value="ECO:0007669"/>
    <property type="project" value="InterPro"/>
</dbReference>
<evidence type="ECO:0000256" key="1">
    <source>
        <dbReference type="ARBA" id="ARBA00004123"/>
    </source>
</evidence>
<dbReference type="PANTHER" id="PTHR31072">
    <property type="entry name" value="TRANSCRIPTION FACTOR TCP4-RELATED"/>
    <property type="match status" value="1"/>
</dbReference>
<dbReference type="PROSITE" id="PS51369">
    <property type="entry name" value="TCP"/>
    <property type="match status" value="1"/>
</dbReference>
<comment type="subcellular location">
    <subcellularLocation>
        <location evidence="1">Nucleus</location>
    </subcellularLocation>
</comment>
<keyword evidence="3" id="KW-0238">DNA-binding</keyword>
<dbReference type="InterPro" id="IPR005333">
    <property type="entry name" value="Transcription_factor_TCP"/>
</dbReference>
<keyword evidence="2" id="KW-0805">Transcription regulation</keyword>
<dbReference type="EnsemblPlants" id="MELO3C002038.2.1">
    <property type="protein sequence ID" value="MELO3C002038.2.1"/>
    <property type="gene ID" value="MELO3C002038.2"/>
</dbReference>
<reference evidence="8" key="1">
    <citation type="submission" date="2023-03" db="UniProtKB">
        <authorList>
            <consortium name="EnsemblPlants"/>
        </authorList>
    </citation>
    <scope>IDENTIFICATION</scope>
</reference>
<dbReference type="InterPro" id="IPR017887">
    <property type="entry name" value="TF_TCP_subgr"/>
</dbReference>
<proteinExistence type="predicted"/>
<evidence type="ECO:0000256" key="5">
    <source>
        <dbReference type="ARBA" id="ARBA00023242"/>
    </source>
</evidence>
<evidence type="ECO:0000313" key="10">
    <source>
        <dbReference type="RefSeq" id="XP_008445912.1"/>
    </source>
</evidence>
<feature type="domain" description="TCP" evidence="7">
    <location>
        <begin position="49"/>
        <end position="107"/>
    </location>
</feature>
<dbReference type="SMR" id="A0A1S3BEN2"/>
<protein>
    <submittedName>
        <fullName evidence="10">Transcription factor TCP5</fullName>
    </submittedName>
</protein>
<feature type="region of interest" description="Disordered" evidence="6">
    <location>
        <begin position="1"/>
        <end position="29"/>
    </location>
</feature>
<dbReference type="Pfam" id="PF03634">
    <property type="entry name" value="TCP"/>
    <property type="match status" value="1"/>
</dbReference>
<dbReference type="GO" id="GO:0043565">
    <property type="term" value="F:sequence-specific DNA binding"/>
    <property type="evidence" value="ECO:0007669"/>
    <property type="project" value="TreeGrafter"/>
</dbReference>
<dbReference type="OrthoDB" id="1889307at2759"/>
<name>A0A1S3BEN2_CUCME</name>
<dbReference type="Proteomes" id="UP001652600">
    <property type="component" value="Chromosome 12"/>
</dbReference>
<evidence type="ECO:0000313" key="9">
    <source>
        <dbReference type="Proteomes" id="UP001652600"/>
    </source>
</evidence>
<feature type="compositionally biased region" description="Basic and acidic residues" evidence="6">
    <location>
        <begin position="1"/>
        <end position="19"/>
    </location>
</feature>
<evidence type="ECO:0000256" key="6">
    <source>
        <dbReference type="SAM" id="MobiDB-lite"/>
    </source>
</evidence>